<name>A0A3P7PT20_9FIRM</name>
<organism evidence="1 2">
    <name type="scientific">Petrocella atlantisensis</name>
    <dbReference type="NCBI Taxonomy" id="2173034"/>
    <lineage>
        <taxon>Bacteria</taxon>
        <taxon>Bacillati</taxon>
        <taxon>Bacillota</taxon>
        <taxon>Clostridia</taxon>
        <taxon>Lachnospirales</taxon>
        <taxon>Vallitaleaceae</taxon>
        <taxon>Petrocella</taxon>
    </lineage>
</organism>
<evidence type="ECO:0000313" key="1">
    <source>
        <dbReference type="EMBL" id="VDN47187.1"/>
    </source>
</evidence>
<protein>
    <submittedName>
        <fullName evidence="1">Uncharacterized protein</fullName>
    </submittedName>
</protein>
<reference evidence="1 2" key="1">
    <citation type="submission" date="2018-09" db="EMBL/GenBank/DDBJ databases">
        <authorList>
            <person name="Postec A."/>
        </authorList>
    </citation>
    <scope>NUCLEOTIDE SEQUENCE [LARGE SCALE GENOMIC DNA]</scope>
    <source>
        <strain evidence="1">70B-A</strain>
    </source>
</reference>
<keyword evidence="2" id="KW-1185">Reference proteome</keyword>
<proteinExistence type="predicted"/>
<dbReference type="AlphaFoldDB" id="A0A3P7PT20"/>
<dbReference type="KEGG" id="cbar:PATL70BA_1305"/>
<gene>
    <name evidence="1" type="ORF">PATL70BA_1305</name>
</gene>
<dbReference type="Proteomes" id="UP000279029">
    <property type="component" value="Chromosome"/>
</dbReference>
<evidence type="ECO:0000313" key="2">
    <source>
        <dbReference type="Proteomes" id="UP000279029"/>
    </source>
</evidence>
<sequence>MGSRLQFYRDSNCCWPPCSYRHYLGSGLRRRPHVLIDRYCCDQCHAFEIRPEIKRSRNKKTLAGVLYKDIRTPTDFREKTGLHHFNLDLISRTISDSNS</sequence>
<dbReference type="EMBL" id="LR130778">
    <property type="protein sequence ID" value="VDN47187.1"/>
    <property type="molecule type" value="Genomic_DNA"/>
</dbReference>
<accession>A0A3P7PT20</accession>